<evidence type="ECO:0000259" key="4">
    <source>
        <dbReference type="Pfam" id="PF08302"/>
    </source>
</evidence>
<dbReference type="GO" id="GO:0006388">
    <property type="term" value="P:tRNA splicing, via endonucleolytic cleavage and ligation"/>
    <property type="evidence" value="ECO:0007669"/>
    <property type="project" value="UniProtKB-UniRule"/>
</dbReference>
<organism evidence="7">
    <name type="scientific">Blastobotrys adeninivorans</name>
    <name type="common">Yeast</name>
    <name type="synonym">Arxula adeninivorans</name>
    <dbReference type="NCBI Taxonomy" id="409370"/>
    <lineage>
        <taxon>Eukaryota</taxon>
        <taxon>Fungi</taxon>
        <taxon>Dikarya</taxon>
        <taxon>Ascomycota</taxon>
        <taxon>Saccharomycotina</taxon>
        <taxon>Dipodascomycetes</taxon>
        <taxon>Dipodascales</taxon>
        <taxon>Trichomonascaceae</taxon>
        <taxon>Blastobotrys</taxon>
    </lineage>
</organism>
<comment type="similarity">
    <text evidence="1">Belongs to the TRL1 family.</text>
</comment>
<name>A0A060SWM7_BLAAD</name>
<feature type="compositionally biased region" description="Basic and acidic residues" evidence="3">
    <location>
        <begin position="621"/>
        <end position="637"/>
    </location>
</feature>
<dbReference type="Gene3D" id="3.40.50.300">
    <property type="entry name" value="P-loop containing nucleotide triphosphate hydrolases"/>
    <property type="match status" value="1"/>
</dbReference>
<dbReference type="InterPro" id="IPR027417">
    <property type="entry name" value="P-loop_NTPase"/>
</dbReference>
<dbReference type="Pfam" id="PF08302">
    <property type="entry name" value="tRNA_lig_CPD"/>
    <property type="match status" value="1"/>
</dbReference>
<dbReference type="PhylomeDB" id="A0A060SWM7"/>
<dbReference type="InterPro" id="IPR015966">
    <property type="entry name" value="tRNA_lig_kin_fungi"/>
</dbReference>
<accession>A0A060SWM7</accession>
<dbReference type="InterPro" id="IPR015965">
    <property type="entry name" value="tRNA_lig_PDEase"/>
</dbReference>
<evidence type="ECO:0000259" key="6">
    <source>
        <dbReference type="Pfam" id="PF09511"/>
    </source>
</evidence>
<evidence type="ECO:0000256" key="2">
    <source>
        <dbReference type="PIRSR" id="PIRSR019634-50"/>
    </source>
</evidence>
<evidence type="ECO:0000256" key="1">
    <source>
        <dbReference type="PIRNR" id="PIRNR019634"/>
    </source>
</evidence>
<feature type="region of interest" description="Disordered" evidence="3">
    <location>
        <begin position="612"/>
        <end position="645"/>
    </location>
</feature>
<dbReference type="GO" id="GO:0051730">
    <property type="term" value="F:GTP-dependent polyribonucleotide 5'-hydroxyl-kinase activity"/>
    <property type="evidence" value="ECO:0007669"/>
    <property type="project" value="InterPro"/>
</dbReference>
<dbReference type="EC" id="6.5.1.3" evidence="1"/>
<feature type="domain" description="tRNA ligase phosphodiesterase" evidence="4">
    <location>
        <begin position="561"/>
        <end position="790"/>
    </location>
</feature>
<gene>
    <name evidence="7" type="ORF">GNLVRS02_ARAD1A06358g</name>
</gene>
<dbReference type="GO" id="GO:0005634">
    <property type="term" value="C:nucleus"/>
    <property type="evidence" value="ECO:0007669"/>
    <property type="project" value="TreeGrafter"/>
</dbReference>
<keyword evidence="1" id="KW-0819">tRNA processing</keyword>
<reference evidence="7" key="1">
    <citation type="submission" date="2014-02" db="EMBL/GenBank/DDBJ databases">
        <authorList>
            <person name="Genoscope - CEA"/>
        </authorList>
    </citation>
    <scope>NUCLEOTIDE SEQUENCE</scope>
    <source>
        <strain evidence="7">LS3</strain>
    </source>
</reference>
<dbReference type="InterPro" id="IPR019039">
    <property type="entry name" value="T4-Rnl1-like_N"/>
</dbReference>
<comment type="catalytic activity">
    <reaction evidence="1">
        <text>ATP + (ribonucleotide)n-3'-hydroxyl + 5'-phospho-(ribonucleotide)m = (ribonucleotide)n+m + AMP + diphosphate.</text>
        <dbReference type="EC" id="6.5.1.3"/>
    </reaction>
</comment>
<evidence type="ECO:0000259" key="5">
    <source>
        <dbReference type="Pfam" id="PF08303"/>
    </source>
</evidence>
<dbReference type="Pfam" id="PF08303">
    <property type="entry name" value="tRNA_lig_kinase"/>
    <property type="match status" value="1"/>
</dbReference>
<sequence>MSSLSSLPDPGGMSVEELMEKLTLSANSSEKRGRARKNEYSTWDDPEVQVTGWKFNEFDYGSKNVKLPVDARGLFTYKDRIVIRGYNKFFNIDEVASTKWASIEKNTRAPYYLTSKENGCIVFMSAIDSDTLLVTSKNATGPGPSIEKEKSHSWVASQWIDRHLSKVGLSRSDLAKELHRLNVTAVGELCDDDFEEHVLAYTGDRAGIYLHGINLNTPKFATYSCEDVQAFAKQFGFFTTPYTVANSLQELKQFLSQCEEKGQWNGIDIEGFVIRCRATLEDGFEGDFFFKYKFQEPYLMYRNWREVTRSYLNGKAKNQIKIHSHKAVTSRYLDFAMDVLSRDHGLREQYKQNHGIIKLRDMFLEHEGKQGIELANEPEKSSEEHQPIDDGKTKYVILPVSTIGCGKTTLFASLSHLFGWGHVQNDELQVAQKQKKHYLACESIRLLEDTNAVLVDRNNHKYELRATIMKDMNQCRKKLVYVCVNFWPNGKVAKEDLWKVTRKRVEERGDNHVTIKRSQNGDKETDKIMRIFVNGFEPLETTREPDDQFDCVIDLDVVKGTRHNLQLVVEQLHKRYPELVPEVPSEQALDEAFNAGLKYHAKPYKPDVQVLNYLGQGKGGPKKEQQAKGKGKDKAKEGGQQQPSPSKIIYFNVDVKQDIGGLVDKLFEANPGTDRSFWDKLKVNDFVKKEFHITLVHMNGSSDREKQLFEYLRSKYAGHLVGKQNSVNKSLDKECQVRAKYLAFNSRIMALAVDVSSDDEGIVCGTQQAHITIGMVDGVKPVESNDMLKSADKEVINWNLEPNLGGHQLSAFAR</sequence>
<protein>
    <recommendedName>
        <fullName evidence="1">tRNA ligase</fullName>
        <ecNumber evidence="1">6.5.1.3</ecNumber>
    </recommendedName>
</protein>
<evidence type="ECO:0000256" key="3">
    <source>
        <dbReference type="SAM" id="MobiDB-lite"/>
    </source>
</evidence>
<dbReference type="InterPro" id="IPR012387">
    <property type="entry name" value="Trl1_fun"/>
</dbReference>
<feature type="active site" description="N6-AMP-lysine intermediate" evidence="2">
    <location>
        <position position="116"/>
    </location>
</feature>
<proteinExistence type="inferred from homology"/>
<feature type="domain" description="T4 RNA ligase 1-like N-terminal" evidence="6">
    <location>
        <begin position="71"/>
        <end position="299"/>
    </location>
</feature>
<feature type="domain" description="tRNA ligase kinase" evidence="5">
    <location>
        <begin position="396"/>
        <end position="557"/>
    </location>
</feature>
<reference evidence="7" key="2">
    <citation type="submission" date="2014-06" db="EMBL/GenBank/DDBJ databases">
        <title>The complete genome of Blastobotrys (Arxula) adeninivorans LS3 - a yeast of biotechnological interest.</title>
        <authorList>
            <person name="Kunze G."/>
            <person name="Gaillardin C."/>
            <person name="Czernicka M."/>
            <person name="Durrens P."/>
            <person name="Martin T."/>
            <person name="Boer E."/>
            <person name="Gabaldon T."/>
            <person name="Cruz J."/>
            <person name="Talla E."/>
            <person name="Marck C."/>
            <person name="Goffeau A."/>
            <person name="Barbe V."/>
            <person name="Baret P."/>
            <person name="Baronian K."/>
            <person name="Beier S."/>
            <person name="Bleykasten C."/>
            <person name="Bode R."/>
            <person name="Casaregola S."/>
            <person name="Despons L."/>
            <person name="Fairhead C."/>
            <person name="Giersberg M."/>
            <person name="Gierski P."/>
            <person name="Hahnel U."/>
            <person name="Hartmann A."/>
            <person name="Jankowska D."/>
            <person name="Jubin C."/>
            <person name="Jung P."/>
            <person name="Lafontaine I."/>
            <person name="Leh-Louis V."/>
            <person name="Lemaire M."/>
            <person name="Marcet-Houben M."/>
            <person name="Mascher M."/>
            <person name="Morel G."/>
            <person name="Richard G.-F."/>
            <person name="Riechen J."/>
            <person name="Sacerdot C."/>
            <person name="Sarkar A."/>
            <person name="Savel G."/>
            <person name="Schacherer J."/>
            <person name="Sherman D."/>
            <person name="Straub M.-L."/>
            <person name="Stein N."/>
            <person name="Thierry A."/>
            <person name="Trautwein-Schult A."/>
            <person name="Westhof E."/>
            <person name="Worch S."/>
            <person name="Dujon B."/>
            <person name="Souciet J.-L."/>
            <person name="Wincker P."/>
            <person name="Scholz U."/>
            <person name="Neuveglise N."/>
        </authorList>
    </citation>
    <scope>NUCLEOTIDE SEQUENCE</scope>
    <source>
        <strain evidence="7">LS3</strain>
    </source>
</reference>
<dbReference type="PANTHER" id="PTHR32004">
    <property type="entry name" value="TRNA LIGASE"/>
    <property type="match status" value="1"/>
</dbReference>
<evidence type="ECO:0000313" key="7">
    <source>
        <dbReference type="EMBL" id="CDP33300.1"/>
    </source>
</evidence>
<dbReference type="GO" id="GO:0008081">
    <property type="term" value="F:phosphoric diester hydrolase activity"/>
    <property type="evidence" value="ECO:0007669"/>
    <property type="project" value="InterPro"/>
</dbReference>
<dbReference type="PANTHER" id="PTHR32004:SF1">
    <property type="entry name" value="TRNA LIGASE"/>
    <property type="match status" value="1"/>
</dbReference>
<dbReference type="AlphaFoldDB" id="A0A060SWM7"/>
<dbReference type="GO" id="GO:0003972">
    <property type="term" value="F:RNA ligase (ATP) activity"/>
    <property type="evidence" value="ECO:0007669"/>
    <property type="project" value="UniProtKB-UniRule"/>
</dbReference>
<dbReference type="Pfam" id="PF09511">
    <property type="entry name" value="RNA_lig_T4_1"/>
    <property type="match status" value="1"/>
</dbReference>
<dbReference type="PIRSF" id="PIRSF019634">
    <property type="entry name" value="tRNA_lig_yeast"/>
    <property type="match status" value="1"/>
</dbReference>
<dbReference type="GO" id="GO:0005524">
    <property type="term" value="F:ATP binding"/>
    <property type="evidence" value="ECO:0007669"/>
    <property type="project" value="UniProtKB-UniRule"/>
</dbReference>
<dbReference type="EMBL" id="HG937691">
    <property type="protein sequence ID" value="CDP33300.1"/>
    <property type="molecule type" value="Genomic_DNA"/>
</dbReference>
<keyword evidence="1" id="KW-0436">Ligase</keyword>